<evidence type="ECO:0000256" key="6">
    <source>
        <dbReference type="SAM" id="MobiDB-lite"/>
    </source>
</evidence>
<name>A0A6A1UTA2_9ROSI</name>
<keyword evidence="5" id="KW-0539">Nucleus</keyword>
<evidence type="ECO:0000256" key="4">
    <source>
        <dbReference type="ARBA" id="ARBA00023163"/>
    </source>
</evidence>
<dbReference type="PANTHER" id="PTHR12780">
    <property type="entry name" value="RNA POLYMERASE III DNA DIRECTED , 39KD SUBUNIT-RELATED"/>
    <property type="match status" value="1"/>
</dbReference>
<evidence type="ECO:0000256" key="3">
    <source>
        <dbReference type="ARBA" id="ARBA00022478"/>
    </source>
</evidence>
<dbReference type="GO" id="GO:0005666">
    <property type="term" value="C:RNA polymerase III complex"/>
    <property type="evidence" value="ECO:0007669"/>
    <property type="project" value="InterPro"/>
</dbReference>
<dbReference type="AlphaFoldDB" id="A0A6A1UTA2"/>
<dbReference type="InterPro" id="IPR007832">
    <property type="entry name" value="RNA_pol_Rpc34"/>
</dbReference>
<dbReference type="OrthoDB" id="613763at2759"/>
<comment type="similarity">
    <text evidence="2">Belongs to the eukaryotic RPC34/RPC39 RNA polymerase subunit family.</text>
</comment>
<dbReference type="SUPFAM" id="SSF46785">
    <property type="entry name" value="Winged helix' DNA-binding domain"/>
    <property type="match status" value="1"/>
</dbReference>
<dbReference type="EMBL" id="RXIC02000026">
    <property type="protein sequence ID" value="KAB1203366.1"/>
    <property type="molecule type" value="Genomic_DNA"/>
</dbReference>
<evidence type="ECO:0000256" key="1">
    <source>
        <dbReference type="ARBA" id="ARBA00004123"/>
    </source>
</evidence>
<dbReference type="Pfam" id="PF05158">
    <property type="entry name" value="RNA_pol_Rpc34"/>
    <property type="match status" value="1"/>
</dbReference>
<feature type="region of interest" description="Disordered" evidence="6">
    <location>
        <begin position="1"/>
        <end position="24"/>
    </location>
</feature>
<keyword evidence="3 7" id="KW-0240">DNA-directed RNA polymerase</keyword>
<dbReference type="InterPro" id="IPR036390">
    <property type="entry name" value="WH_DNA-bd_sf"/>
</dbReference>
<dbReference type="Gene3D" id="1.10.10.10">
    <property type="entry name" value="Winged helix-like DNA-binding domain superfamily/Winged helix DNA-binding domain"/>
    <property type="match status" value="1"/>
</dbReference>
<gene>
    <name evidence="7" type="ORF">CJ030_MR8G023196</name>
</gene>
<accession>A0A6A1UTA2</accession>
<evidence type="ECO:0000313" key="7">
    <source>
        <dbReference type="EMBL" id="KAB1203366.1"/>
    </source>
</evidence>
<evidence type="ECO:0000256" key="5">
    <source>
        <dbReference type="ARBA" id="ARBA00023242"/>
    </source>
</evidence>
<keyword evidence="4" id="KW-0804">Transcription</keyword>
<dbReference type="Proteomes" id="UP000516437">
    <property type="component" value="Chromosome 8"/>
</dbReference>
<dbReference type="InterPro" id="IPR036388">
    <property type="entry name" value="WH-like_DNA-bd_sf"/>
</dbReference>
<organism evidence="7 8">
    <name type="scientific">Morella rubra</name>
    <name type="common">Chinese bayberry</name>
    <dbReference type="NCBI Taxonomy" id="262757"/>
    <lineage>
        <taxon>Eukaryota</taxon>
        <taxon>Viridiplantae</taxon>
        <taxon>Streptophyta</taxon>
        <taxon>Embryophyta</taxon>
        <taxon>Tracheophyta</taxon>
        <taxon>Spermatophyta</taxon>
        <taxon>Magnoliopsida</taxon>
        <taxon>eudicotyledons</taxon>
        <taxon>Gunneridae</taxon>
        <taxon>Pentapetalae</taxon>
        <taxon>rosids</taxon>
        <taxon>fabids</taxon>
        <taxon>Fagales</taxon>
        <taxon>Myricaceae</taxon>
        <taxon>Morella</taxon>
    </lineage>
</organism>
<protein>
    <submittedName>
        <fullName evidence="7">DNA-directed RNA polymerase III subunit RPC6</fullName>
    </submittedName>
</protein>
<comment type="subcellular location">
    <subcellularLocation>
        <location evidence="1">Nucleus</location>
    </subcellularLocation>
</comment>
<dbReference type="InterPro" id="IPR016049">
    <property type="entry name" value="RNA_pol_Rpc34-like"/>
</dbReference>
<evidence type="ECO:0000256" key="2">
    <source>
        <dbReference type="ARBA" id="ARBA00011038"/>
    </source>
</evidence>
<comment type="caution">
    <text evidence="7">The sequence shown here is derived from an EMBL/GenBank/DDBJ whole genome shotgun (WGS) entry which is preliminary data.</text>
</comment>
<dbReference type="GO" id="GO:0006383">
    <property type="term" value="P:transcription by RNA polymerase III"/>
    <property type="evidence" value="ECO:0007669"/>
    <property type="project" value="InterPro"/>
</dbReference>
<proteinExistence type="inferred from homology"/>
<reference evidence="7 8" key="1">
    <citation type="journal article" date="2019" name="Plant Biotechnol. J.">
        <title>The red bayberry genome and genetic basis of sex determination.</title>
        <authorList>
            <person name="Jia H.M."/>
            <person name="Jia H.J."/>
            <person name="Cai Q.L."/>
            <person name="Wang Y."/>
            <person name="Zhao H.B."/>
            <person name="Yang W.F."/>
            <person name="Wang G.Y."/>
            <person name="Li Y.H."/>
            <person name="Zhan D.L."/>
            <person name="Shen Y.T."/>
            <person name="Niu Q.F."/>
            <person name="Chang L."/>
            <person name="Qiu J."/>
            <person name="Zhao L."/>
            <person name="Xie H.B."/>
            <person name="Fu W.Y."/>
            <person name="Jin J."/>
            <person name="Li X.W."/>
            <person name="Jiao Y."/>
            <person name="Zhou C.C."/>
            <person name="Tu T."/>
            <person name="Chai C.Y."/>
            <person name="Gao J.L."/>
            <person name="Fan L.J."/>
            <person name="van de Weg E."/>
            <person name="Wang J.Y."/>
            <person name="Gao Z.S."/>
        </authorList>
    </citation>
    <scope>NUCLEOTIDE SEQUENCE [LARGE SCALE GENOMIC DNA]</scope>
    <source>
        <tissue evidence="7">Leaves</tissue>
    </source>
</reference>
<evidence type="ECO:0000313" key="8">
    <source>
        <dbReference type="Proteomes" id="UP000516437"/>
    </source>
</evidence>
<keyword evidence="8" id="KW-1185">Reference proteome</keyword>
<sequence length="202" mass="22947">MSRLQGPSSLKRKQRDSDSPSQSLTEHERLLYDLIRSKQEMAIWTRDMKRETNLPDNAVNKSSNHFRREANKRGEFINFLKKHCVKIIYEQKAVTLEGILDSIRRSRAFNVEFSTQQIEEIVNALVLDNEILCLKSSGMGEFDSFPVGQVVYTCKSKGIKGEPKIGAMASIPCGVCPHISLCTPDGVISPRTCVYFSKWLDF</sequence>